<evidence type="ECO:0000313" key="1">
    <source>
        <dbReference type="EMBL" id="KAI8541078.1"/>
    </source>
</evidence>
<keyword evidence="2" id="KW-1185">Reference proteome</keyword>
<comment type="caution">
    <text evidence="1">The sequence shown here is derived from an EMBL/GenBank/DDBJ whole genome shotgun (WGS) entry which is preliminary data.</text>
</comment>
<evidence type="ECO:0000313" key="2">
    <source>
        <dbReference type="Proteomes" id="UP001062846"/>
    </source>
</evidence>
<dbReference type="Proteomes" id="UP001062846">
    <property type="component" value="Chromosome 8"/>
</dbReference>
<dbReference type="EMBL" id="CM046395">
    <property type="protein sequence ID" value="KAI8541078.1"/>
    <property type="molecule type" value="Genomic_DNA"/>
</dbReference>
<reference evidence="1" key="1">
    <citation type="submission" date="2022-02" db="EMBL/GenBank/DDBJ databases">
        <title>Plant Genome Project.</title>
        <authorList>
            <person name="Zhang R.-G."/>
        </authorList>
    </citation>
    <scope>NUCLEOTIDE SEQUENCE</scope>
    <source>
        <strain evidence="1">AT1</strain>
    </source>
</reference>
<proteinExistence type="predicted"/>
<protein>
    <submittedName>
        <fullName evidence="1">Uncharacterized protein</fullName>
    </submittedName>
</protein>
<sequence>MYPVAKLPRGNSCDMGCIAHGSKLYAIGGVFRDSHAREYPRDVFVCDLSKRKGREGDQYKWKAGPALNAGKPYPVVVAVKGKIYALAGHVYHSVPTVIVPAFEFLDHRGVWHPLPEPPFYSWYSKPPGPTLLCYTVSGNIIYVLVQKPDDNEVVELLYSFNVLKKKWKVHPRGVSCGDRVGDNLSSHKWSERGDNLSSHNWLERADLEDGKLYVSEADDGNCRLYVHDLITSKKKKIVDEIVSNASASEIHDGLPVSWDFEPDGPYHACGCNGVPYLRLPVKLLKFLDVSKQSLVAHVGNRMLLVVCAYKPPRKFPDDGRFVYTCLLKLAVKVEDNTCKASCSEKWRDCAVIVKQQYHKMNRLFDHISAWSTM</sequence>
<accession>A0ACC0MLB6</accession>
<organism evidence="1 2">
    <name type="scientific">Rhododendron molle</name>
    <name type="common">Chinese azalea</name>
    <name type="synonym">Azalea mollis</name>
    <dbReference type="NCBI Taxonomy" id="49168"/>
    <lineage>
        <taxon>Eukaryota</taxon>
        <taxon>Viridiplantae</taxon>
        <taxon>Streptophyta</taxon>
        <taxon>Embryophyta</taxon>
        <taxon>Tracheophyta</taxon>
        <taxon>Spermatophyta</taxon>
        <taxon>Magnoliopsida</taxon>
        <taxon>eudicotyledons</taxon>
        <taxon>Gunneridae</taxon>
        <taxon>Pentapetalae</taxon>
        <taxon>asterids</taxon>
        <taxon>Ericales</taxon>
        <taxon>Ericaceae</taxon>
        <taxon>Ericoideae</taxon>
        <taxon>Rhodoreae</taxon>
        <taxon>Rhododendron</taxon>
    </lineage>
</organism>
<gene>
    <name evidence="1" type="ORF">RHMOL_Rhmol08G0034900</name>
</gene>
<name>A0ACC0MLB6_RHOML</name>